<comment type="caution">
    <text evidence="2">The sequence shown here is derived from an EMBL/GenBank/DDBJ whole genome shotgun (WGS) entry which is preliminary data.</text>
</comment>
<proteinExistence type="predicted"/>
<evidence type="ECO:0000313" key="3">
    <source>
        <dbReference type="Proteomes" id="UP001519287"/>
    </source>
</evidence>
<keyword evidence="1" id="KW-0472">Membrane</keyword>
<accession>A0ABS4INM5</accession>
<dbReference type="Gene3D" id="1.25.40.10">
    <property type="entry name" value="Tetratricopeptide repeat domain"/>
    <property type="match status" value="1"/>
</dbReference>
<sequence length="504" mass="57072">MITVKVKTLAAAICIFIIAAAALYVALPDILYKMKRYDEIDTYFPKSRVAADALYWAAEDSFPDLLSDSNDLIYIFPSSTITSARGSTKVVDYAIGKLEELLTNYPDYRFAGEARWKLAHYYFQANRWTEAERYFRELAEPSPELSKRKNQYLQYGKEAKSFLELLATRSAQPDQQASVTGRVMIDGKPAENVLVMLHRKNDHTWQGQPVGNYPMAITDQDGVYRLYKVNPDQYEVGVGISADRLQGMYRSEVEGSEVTVLDGKSATSDIHFVQQVKVLSPIDMTKISGEELQFSWEPYPGAAYYQLTITAMEHDAKGLPSGTFSSWLDEKWTDTKAGYSVEELRNYPRGVGKSFSDTQFWLSTPGILGIVYPGGDFVWSVDAFDEKGKRISSSKGYYTKIDSMVPFFSLDGENQLEGDRLVMEYDYEGAKQAYEQQLDEPYALRALALLWLNGSSKDDEGDKAKALYYYKKLAYPSSFDLQMMASAYEALGDHDEAKRIRKEP</sequence>
<organism evidence="2 3">
    <name type="scientific">Paenibacillus eucommiae</name>
    <dbReference type="NCBI Taxonomy" id="1355755"/>
    <lineage>
        <taxon>Bacteria</taxon>
        <taxon>Bacillati</taxon>
        <taxon>Bacillota</taxon>
        <taxon>Bacilli</taxon>
        <taxon>Bacillales</taxon>
        <taxon>Paenibacillaceae</taxon>
        <taxon>Paenibacillus</taxon>
    </lineage>
</organism>
<dbReference type="InterPro" id="IPR011990">
    <property type="entry name" value="TPR-like_helical_dom_sf"/>
</dbReference>
<protein>
    <submittedName>
        <fullName evidence="2">Tetratricopeptide (TPR) repeat protein</fullName>
    </submittedName>
</protein>
<dbReference type="SUPFAM" id="SSF48452">
    <property type="entry name" value="TPR-like"/>
    <property type="match status" value="1"/>
</dbReference>
<keyword evidence="1" id="KW-1133">Transmembrane helix</keyword>
<evidence type="ECO:0000256" key="1">
    <source>
        <dbReference type="SAM" id="Phobius"/>
    </source>
</evidence>
<keyword evidence="1" id="KW-0812">Transmembrane</keyword>
<name>A0ABS4INM5_9BACL</name>
<dbReference type="EMBL" id="JAGGLB010000002">
    <property type="protein sequence ID" value="MBP1989168.1"/>
    <property type="molecule type" value="Genomic_DNA"/>
</dbReference>
<keyword evidence="3" id="KW-1185">Reference proteome</keyword>
<gene>
    <name evidence="2" type="ORF">J2Z66_000763</name>
</gene>
<dbReference type="Proteomes" id="UP001519287">
    <property type="component" value="Unassembled WGS sequence"/>
</dbReference>
<reference evidence="2 3" key="1">
    <citation type="submission" date="2021-03" db="EMBL/GenBank/DDBJ databases">
        <title>Genomic Encyclopedia of Type Strains, Phase IV (KMG-IV): sequencing the most valuable type-strain genomes for metagenomic binning, comparative biology and taxonomic classification.</title>
        <authorList>
            <person name="Goeker M."/>
        </authorList>
    </citation>
    <scope>NUCLEOTIDE SEQUENCE [LARGE SCALE GENOMIC DNA]</scope>
    <source>
        <strain evidence="2 3">DSM 26048</strain>
    </source>
</reference>
<feature type="transmembrane region" description="Helical" evidence="1">
    <location>
        <begin position="6"/>
        <end position="27"/>
    </location>
</feature>
<dbReference type="RefSeq" id="WP_209970002.1">
    <property type="nucleotide sequence ID" value="NZ_JAGGLB010000002.1"/>
</dbReference>
<evidence type="ECO:0000313" key="2">
    <source>
        <dbReference type="EMBL" id="MBP1989168.1"/>
    </source>
</evidence>